<dbReference type="PIRSF" id="PIRSF001467">
    <property type="entry name" value="Peptidylpro_ismrse"/>
    <property type="match status" value="1"/>
</dbReference>
<dbReference type="PANTHER" id="PTHR43246">
    <property type="entry name" value="PEPTIDYL-PROLYL CIS-TRANS ISOMERASE CYP38, CHLOROPLASTIC"/>
    <property type="match status" value="1"/>
</dbReference>
<dbReference type="EC" id="5.2.1.8" evidence="7"/>
<dbReference type="PRINTS" id="PR00153">
    <property type="entry name" value="CSAPPISMRASE"/>
</dbReference>
<accession>A0A1I1FRX6</accession>
<dbReference type="PROSITE" id="PS50072">
    <property type="entry name" value="CSA_PPIASE_2"/>
    <property type="match status" value="1"/>
</dbReference>
<comment type="subcellular location">
    <subcellularLocation>
        <location evidence="2">Cytoplasm</location>
    </subcellularLocation>
</comment>
<reference evidence="10" key="1">
    <citation type="submission" date="2016-10" db="EMBL/GenBank/DDBJ databases">
        <authorList>
            <person name="Varghese N."/>
            <person name="Submissions S."/>
        </authorList>
    </citation>
    <scope>NUCLEOTIDE SEQUENCE [LARGE SCALE GENOMIC DNA]</scope>
    <source>
        <strain evidence="10">DSM 23439</strain>
    </source>
</reference>
<dbReference type="RefSeq" id="WP_090130021.1">
    <property type="nucleotide sequence ID" value="NZ_FOLY01000001.1"/>
</dbReference>
<dbReference type="InterPro" id="IPR024936">
    <property type="entry name" value="Cyclophilin-type_PPIase"/>
</dbReference>
<organism evidence="9 10">
    <name type="scientific">Kushneria avicenniae</name>
    <dbReference type="NCBI Taxonomy" id="402385"/>
    <lineage>
        <taxon>Bacteria</taxon>
        <taxon>Pseudomonadati</taxon>
        <taxon>Pseudomonadota</taxon>
        <taxon>Gammaproteobacteria</taxon>
        <taxon>Oceanospirillales</taxon>
        <taxon>Halomonadaceae</taxon>
        <taxon>Kushneria</taxon>
    </lineage>
</organism>
<dbReference type="InterPro" id="IPR002130">
    <property type="entry name" value="Cyclophilin-type_PPIase_dom"/>
</dbReference>
<proteinExistence type="inferred from homology"/>
<dbReference type="FunFam" id="2.40.100.10:FF:000004">
    <property type="entry name" value="Peptidyl-prolyl cis-trans isomerase"/>
    <property type="match status" value="1"/>
</dbReference>
<comment type="function">
    <text evidence="1 7">PPIases accelerate the folding of proteins. It catalyzes the cis-trans isomerization of proline imidic peptide bonds in oligopeptides.</text>
</comment>
<evidence type="ECO:0000256" key="2">
    <source>
        <dbReference type="ARBA" id="ARBA00004496"/>
    </source>
</evidence>
<dbReference type="GO" id="GO:0005737">
    <property type="term" value="C:cytoplasm"/>
    <property type="evidence" value="ECO:0007669"/>
    <property type="project" value="UniProtKB-SubCell"/>
</dbReference>
<keyword evidence="5 7" id="KW-0697">Rotamase</keyword>
<keyword evidence="6 7" id="KW-0413">Isomerase</keyword>
<keyword evidence="4" id="KW-0963">Cytoplasm</keyword>
<protein>
    <recommendedName>
        <fullName evidence="7">Peptidyl-prolyl cis-trans isomerase</fullName>
        <shortName evidence="7">PPIase</shortName>
        <ecNumber evidence="7">5.2.1.8</ecNumber>
    </recommendedName>
</protein>
<feature type="domain" description="PPIase cyclophilin-type" evidence="8">
    <location>
        <begin position="1"/>
        <end position="162"/>
    </location>
</feature>
<dbReference type="STRING" id="402385.SAMN05421848_0247"/>
<dbReference type="InterPro" id="IPR044665">
    <property type="entry name" value="E_coli_cyclophilin_A-like"/>
</dbReference>
<dbReference type="SUPFAM" id="SSF50891">
    <property type="entry name" value="Cyclophilin-like"/>
    <property type="match status" value="1"/>
</dbReference>
<dbReference type="AlphaFoldDB" id="A0A1I1FRX6"/>
<evidence type="ECO:0000256" key="7">
    <source>
        <dbReference type="RuleBase" id="RU363019"/>
    </source>
</evidence>
<dbReference type="Gene3D" id="2.40.100.10">
    <property type="entry name" value="Cyclophilin-like"/>
    <property type="match status" value="1"/>
</dbReference>
<keyword evidence="10" id="KW-1185">Reference proteome</keyword>
<evidence type="ECO:0000256" key="5">
    <source>
        <dbReference type="ARBA" id="ARBA00023110"/>
    </source>
</evidence>
<dbReference type="Pfam" id="PF00160">
    <property type="entry name" value="Pro_isomerase"/>
    <property type="match status" value="1"/>
</dbReference>
<evidence type="ECO:0000256" key="4">
    <source>
        <dbReference type="ARBA" id="ARBA00022490"/>
    </source>
</evidence>
<evidence type="ECO:0000256" key="1">
    <source>
        <dbReference type="ARBA" id="ARBA00002388"/>
    </source>
</evidence>
<dbReference type="GO" id="GO:0003755">
    <property type="term" value="F:peptidyl-prolyl cis-trans isomerase activity"/>
    <property type="evidence" value="ECO:0007669"/>
    <property type="project" value="UniProtKB-UniRule"/>
</dbReference>
<name>A0A1I1FRX6_9GAMM</name>
<evidence type="ECO:0000256" key="3">
    <source>
        <dbReference type="ARBA" id="ARBA00007365"/>
    </source>
</evidence>
<comment type="similarity">
    <text evidence="3 7">Belongs to the cyclophilin-type PPIase family.</text>
</comment>
<comment type="catalytic activity">
    <reaction evidence="7">
        <text>[protein]-peptidylproline (omega=180) = [protein]-peptidylproline (omega=0)</text>
        <dbReference type="Rhea" id="RHEA:16237"/>
        <dbReference type="Rhea" id="RHEA-COMP:10747"/>
        <dbReference type="Rhea" id="RHEA-COMP:10748"/>
        <dbReference type="ChEBI" id="CHEBI:83833"/>
        <dbReference type="ChEBI" id="CHEBI:83834"/>
        <dbReference type="EC" id="5.2.1.8"/>
    </reaction>
</comment>
<evidence type="ECO:0000259" key="8">
    <source>
        <dbReference type="PROSITE" id="PS50072"/>
    </source>
</evidence>
<dbReference type="InterPro" id="IPR029000">
    <property type="entry name" value="Cyclophilin-like_dom_sf"/>
</dbReference>
<evidence type="ECO:0000313" key="9">
    <source>
        <dbReference type="EMBL" id="SFC02065.1"/>
    </source>
</evidence>
<dbReference type="CDD" id="cd01920">
    <property type="entry name" value="cyclophilin_EcCYP_like"/>
    <property type="match status" value="1"/>
</dbReference>
<dbReference type="EMBL" id="FOLY01000001">
    <property type="protein sequence ID" value="SFC02065.1"/>
    <property type="molecule type" value="Genomic_DNA"/>
</dbReference>
<gene>
    <name evidence="9" type="ORF">SAMN05421848_0247</name>
</gene>
<dbReference type="Proteomes" id="UP000199046">
    <property type="component" value="Unassembled WGS sequence"/>
</dbReference>
<dbReference type="OrthoDB" id="9807797at2"/>
<evidence type="ECO:0000256" key="6">
    <source>
        <dbReference type="ARBA" id="ARBA00023235"/>
    </source>
</evidence>
<sequence length="165" mass="17976">MIILSTSAGDIKIELFHDEAPQTAANFERYVKEGHYDNTLLHRVIDGFMVQGGGFDTDFSQKPVHASIANEANNGLKNSRGHLAMARTGDPHSATAQFFINVADNDFLNHTSPTPQGWGYCVFGRVVEGMDVVDRIKGVATTRRHGHADVPAEDVVLESARLADA</sequence>
<evidence type="ECO:0000313" key="10">
    <source>
        <dbReference type="Proteomes" id="UP000199046"/>
    </source>
</evidence>